<protein>
    <submittedName>
        <fullName evidence="1">Uncharacterized protein</fullName>
    </submittedName>
</protein>
<evidence type="ECO:0000313" key="1">
    <source>
        <dbReference type="EMBL" id="CDW99908.1"/>
    </source>
</evidence>
<dbReference type="EMBL" id="LK996017">
    <property type="protein sequence ID" value="CDW99908.1"/>
    <property type="molecule type" value="Genomic_DNA"/>
</dbReference>
<sequence>MSLFPLATQLVEELGSKCSLRKNFMKPEVIFYHLWRWKNKVSYKLTDRLTGFLTLVSLSVSLRIISASNFWTFFGSTNILSLSGETLRNKPLVHPINLIVQSINNPTPIIRFTLPSFFHLVRHGNTSNFNTQVSVGNSRILWAVASG</sequence>
<reference evidence="1" key="1">
    <citation type="submission" date="2014-07" db="EMBL/GenBank/DDBJ databases">
        <authorList>
            <person name="Hornung V.Bastian."/>
        </authorList>
    </citation>
    <scope>NUCLEOTIDE SEQUENCE</scope>
    <source>
        <strain evidence="1">PCE-S</strain>
    </source>
</reference>
<organism evidence="1">
    <name type="scientific">Desulfitobacterium hafniense</name>
    <name type="common">Desulfitobacterium frappieri</name>
    <dbReference type="NCBI Taxonomy" id="49338"/>
    <lineage>
        <taxon>Bacteria</taxon>
        <taxon>Bacillati</taxon>
        <taxon>Bacillota</taxon>
        <taxon>Clostridia</taxon>
        <taxon>Eubacteriales</taxon>
        <taxon>Desulfitobacteriaceae</taxon>
        <taxon>Desulfitobacterium</taxon>
    </lineage>
</organism>
<dbReference type="AlphaFoldDB" id="A0A098AUC5"/>
<accession>A0A098AUC5</accession>
<proteinExistence type="predicted"/>
<name>A0A098AUC5_DESHA</name>
<gene>
    <name evidence="1" type="ORF">DPCES_0021</name>
</gene>
<dbReference type="PATRIC" id="fig|49338.4.peg.23"/>